<keyword evidence="1" id="KW-0472">Membrane</keyword>
<comment type="caution">
    <text evidence="2">The sequence shown here is derived from an EMBL/GenBank/DDBJ whole genome shotgun (WGS) entry which is preliminary data.</text>
</comment>
<dbReference type="EMBL" id="MINN01000128">
    <property type="protein sequence ID" value="OIU68575.1"/>
    <property type="molecule type" value="Genomic_DNA"/>
</dbReference>
<keyword evidence="1" id="KW-0812">Transmembrane</keyword>
<accession>A0A1J6WKS0</accession>
<gene>
    <name evidence="2" type="ORF">BHE18_16745</name>
</gene>
<keyword evidence="3" id="KW-1185">Reference proteome</keyword>
<evidence type="ECO:0000313" key="3">
    <source>
        <dbReference type="Proteomes" id="UP000182062"/>
    </source>
</evidence>
<feature type="transmembrane region" description="Helical" evidence="1">
    <location>
        <begin position="122"/>
        <end position="144"/>
    </location>
</feature>
<dbReference type="AlphaFoldDB" id="A0A1J6WKS0"/>
<protein>
    <recommendedName>
        <fullName evidence="4">DUF4306 domain-containing protein</fullName>
    </recommendedName>
</protein>
<keyword evidence="1" id="KW-1133">Transmembrane helix</keyword>
<dbReference type="Pfam" id="PF14154">
    <property type="entry name" value="DUF4306"/>
    <property type="match status" value="1"/>
</dbReference>
<feature type="transmembrane region" description="Helical" evidence="1">
    <location>
        <begin position="95"/>
        <end position="116"/>
    </location>
</feature>
<proteinExistence type="predicted"/>
<sequence>MSRAVIQIGLGIGVLFFSLFATLFEGSEIVDRPFEWEYSTPFSGQVNAAGDISKLDYFVYAIKFKPAFPIVMAISLLYLLVVAGYLFLSRKRFYSLYLPILAVLQFGLGALMFSATTSGAQLLSYVFIVCGLVTVLAALMYHFAPFGRRVVNRR</sequence>
<evidence type="ECO:0008006" key="4">
    <source>
        <dbReference type="Google" id="ProtNLM"/>
    </source>
</evidence>
<dbReference type="Proteomes" id="UP000182062">
    <property type="component" value="Unassembled WGS sequence"/>
</dbReference>
<evidence type="ECO:0000256" key="1">
    <source>
        <dbReference type="SAM" id="Phobius"/>
    </source>
</evidence>
<evidence type="ECO:0000313" key="2">
    <source>
        <dbReference type="EMBL" id="OIU68575.1"/>
    </source>
</evidence>
<dbReference type="OrthoDB" id="2721142at2"/>
<dbReference type="InterPro" id="IPR025440">
    <property type="entry name" value="DUF4306"/>
</dbReference>
<dbReference type="RefSeq" id="WP_071620003.1">
    <property type="nucleotide sequence ID" value="NZ_MINN01000128.1"/>
</dbReference>
<name>A0A1J6WKS0_9BACI</name>
<feature type="transmembrane region" description="Helical" evidence="1">
    <location>
        <begin position="67"/>
        <end position="88"/>
    </location>
</feature>
<organism evidence="2 3">
    <name type="scientific">Rossellomorea aquimaris</name>
    <dbReference type="NCBI Taxonomy" id="189382"/>
    <lineage>
        <taxon>Bacteria</taxon>
        <taxon>Bacillati</taxon>
        <taxon>Bacillota</taxon>
        <taxon>Bacilli</taxon>
        <taxon>Bacillales</taxon>
        <taxon>Bacillaceae</taxon>
        <taxon>Rossellomorea</taxon>
    </lineage>
</organism>
<reference evidence="2 3" key="1">
    <citation type="submission" date="2016-09" db="EMBL/GenBank/DDBJ databases">
        <title>Bacillus aquimaris SAMM genome sequence reveals colonization and biosurfactant production capacities.</title>
        <authorList>
            <person name="Waghmode S.R."/>
            <person name="Suryavanshi M.V."/>
        </authorList>
    </citation>
    <scope>NUCLEOTIDE SEQUENCE [LARGE SCALE GENOMIC DNA]</scope>
    <source>
        <strain evidence="2 3">SAMM</strain>
    </source>
</reference>